<feature type="non-terminal residue" evidence="2">
    <location>
        <position position="1"/>
    </location>
</feature>
<feature type="region of interest" description="Disordered" evidence="1">
    <location>
        <begin position="81"/>
        <end position="113"/>
    </location>
</feature>
<evidence type="ECO:0000313" key="2">
    <source>
        <dbReference type="EMBL" id="KAG0009204.1"/>
    </source>
</evidence>
<feature type="region of interest" description="Disordered" evidence="1">
    <location>
        <begin position="422"/>
        <end position="444"/>
    </location>
</feature>
<proteinExistence type="predicted"/>
<protein>
    <submittedName>
        <fullName evidence="2">Uncharacterized protein</fullName>
    </submittedName>
</protein>
<dbReference type="EMBL" id="JAAAID010001656">
    <property type="protein sequence ID" value="KAG0009204.1"/>
    <property type="molecule type" value="Genomic_DNA"/>
</dbReference>
<feature type="compositionally biased region" description="Polar residues" evidence="1">
    <location>
        <begin position="151"/>
        <end position="160"/>
    </location>
</feature>
<keyword evidence="3" id="KW-1185">Reference proteome</keyword>
<comment type="caution">
    <text evidence="2">The sequence shown here is derived from an EMBL/GenBank/DDBJ whole genome shotgun (WGS) entry which is preliminary data.</text>
</comment>
<name>A0A9P6MP95_9FUNG</name>
<accession>A0A9P6MP95</accession>
<evidence type="ECO:0000313" key="3">
    <source>
        <dbReference type="Proteomes" id="UP000703661"/>
    </source>
</evidence>
<dbReference type="AlphaFoldDB" id="A0A9P6MP95"/>
<feature type="compositionally biased region" description="Basic and acidic residues" evidence="1">
    <location>
        <begin position="186"/>
        <end position="195"/>
    </location>
</feature>
<sequence length="687" mass="75888">MTSRLEQPKIIDKRRTISGTEYLDSIAGEWIASSTSRCINPELVELYEWLHNSGYREGETVFASPHRSNVGWAKGAKKRLQAALPGESSAPQSPEDTNVKEEELEADKSFTMAEVSDAGDKSFTMAEVSDVGDQSFTMADVDDTSDGEAESVQTNGSNMNFLKIKSEPQDYNGEGSSPLSPKTKKPRLETLRVEDLVQLSITPSESEPQSRPSPTINTNPILKKEPIEKQTQGQEQEVREFNRNTEQMIEVYFKEGMDASGVEMFDKLLGPFRRPTKDFVASFFYAVILSPFTEPATIEAAIHVLDRTLTIHGPEPFQDIWDVQKRRREVADGTSAFSRQSNPSMSSLQSTQGPGLRVMSGMSTRSGDNADSDASGLSNHTGRLPSWNNVWDLIKAEFGLDSRPESKQHIALQERYIRIGLQGNDPNQETPPVKEEYYDDEGESKRVEQVATVTEEQEIRDEIGRAIVGLLIRVLEQDAVLKNEAGQLLAGKGLEELAREVLSRLSKLNKDRKLPGTTGSSRSSAGAPFLLERYNLDQTEVFLKTLVQGPCLLDSGTGAGAGVKLRRKEGVQSRDAGEGDYSFSEDDYNGILKSQTGICMGSSAFVMFLVDLWFRSKTGVASGSTNSQLSFQRVVEEYTMPNVVRPSGAPGTTKSTKTKAAAKRSSTEDQDNLGQWNPKDVEQVEWT</sequence>
<organism evidence="2 3">
    <name type="scientific">Entomortierella chlamydospora</name>
    <dbReference type="NCBI Taxonomy" id="101097"/>
    <lineage>
        <taxon>Eukaryota</taxon>
        <taxon>Fungi</taxon>
        <taxon>Fungi incertae sedis</taxon>
        <taxon>Mucoromycota</taxon>
        <taxon>Mortierellomycotina</taxon>
        <taxon>Mortierellomycetes</taxon>
        <taxon>Mortierellales</taxon>
        <taxon>Mortierellaceae</taxon>
        <taxon>Entomortierella</taxon>
    </lineage>
</organism>
<dbReference type="Proteomes" id="UP000703661">
    <property type="component" value="Unassembled WGS sequence"/>
</dbReference>
<feature type="region of interest" description="Disordered" evidence="1">
    <location>
        <begin position="642"/>
        <end position="687"/>
    </location>
</feature>
<reference evidence="2" key="1">
    <citation type="journal article" date="2020" name="Fungal Divers.">
        <title>Resolving the Mortierellaceae phylogeny through synthesis of multi-gene phylogenetics and phylogenomics.</title>
        <authorList>
            <person name="Vandepol N."/>
            <person name="Liber J."/>
            <person name="Desiro A."/>
            <person name="Na H."/>
            <person name="Kennedy M."/>
            <person name="Barry K."/>
            <person name="Grigoriev I.V."/>
            <person name="Miller A.N."/>
            <person name="O'Donnell K."/>
            <person name="Stajich J.E."/>
            <person name="Bonito G."/>
        </authorList>
    </citation>
    <scope>NUCLEOTIDE SEQUENCE</scope>
    <source>
        <strain evidence="2">NRRL 2769</strain>
    </source>
</reference>
<feature type="region of interest" description="Disordered" evidence="1">
    <location>
        <begin position="331"/>
        <end position="381"/>
    </location>
</feature>
<feature type="compositionally biased region" description="Polar residues" evidence="1">
    <location>
        <begin position="335"/>
        <end position="353"/>
    </location>
</feature>
<feature type="region of interest" description="Disordered" evidence="1">
    <location>
        <begin position="137"/>
        <end position="241"/>
    </location>
</feature>
<feature type="compositionally biased region" description="Acidic residues" evidence="1">
    <location>
        <begin position="140"/>
        <end position="149"/>
    </location>
</feature>
<feature type="compositionally biased region" description="Low complexity" evidence="1">
    <location>
        <begin position="203"/>
        <end position="214"/>
    </location>
</feature>
<gene>
    <name evidence="2" type="ORF">BGZ80_002632</name>
</gene>
<evidence type="ECO:0000256" key="1">
    <source>
        <dbReference type="SAM" id="MobiDB-lite"/>
    </source>
</evidence>